<sequence length="217" mass="24332">MMDLRFKDELAAMPDLRHRLRRLRWFRATFRASAKAVTRAYGVRFEIDDARLTRAFLDWIEIAEGQKAFAEVNRADFIVFAAGVVLRELIRQNPARAVSEAAAPAGEADVSTATREIVRFWPEGFLYTNYCVAAVAAVHEQEFGTVPAIDKCADDLRTWWSYRENVAEVPAYAVAFLDRFLGGEPNWIAPDHPAARHAMQRMKPALDGAPPLGVPAA</sequence>
<keyword evidence="2" id="KW-1185">Reference proteome</keyword>
<accession>A0ABV2MST9</accession>
<proteinExistence type="predicted"/>
<dbReference type="Proteomes" id="UP001549076">
    <property type="component" value="Unassembled WGS sequence"/>
</dbReference>
<gene>
    <name evidence="1" type="ORF">ABID37_000052</name>
</gene>
<dbReference type="EMBL" id="JBEPML010000001">
    <property type="protein sequence ID" value="MET3789868.1"/>
    <property type="molecule type" value="Genomic_DNA"/>
</dbReference>
<name>A0ABV2MST9_9HYPH</name>
<protein>
    <submittedName>
        <fullName evidence="1">Uncharacterized protein</fullName>
    </submittedName>
</protein>
<comment type="caution">
    <text evidence="1">The sequence shown here is derived from an EMBL/GenBank/DDBJ whole genome shotgun (WGS) entry which is preliminary data.</text>
</comment>
<evidence type="ECO:0000313" key="2">
    <source>
        <dbReference type="Proteomes" id="UP001549076"/>
    </source>
</evidence>
<reference evidence="1 2" key="1">
    <citation type="submission" date="2024-06" db="EMBL/GenBank/DDBJ databases">
        <title>Genomic Encyclopedia of Type Strains, Phase IV (KMG-IV): sequencing the most valuable type-strain genomes for metagenomic binning, comparative biology and taxonomic classification.</title>
        <authorList>
            <person name="Goeker M."/>
        </authorList>
    </citation>
    <scope>NUCLEOTIDE SEQUENCE [LARGE SCALE GENOMIC DNA]</scope>
    <source>
        <strain evidence="1 2">DSM 27865</strain>
    </source>
</reference>
<organism evidence="1 2">
    <name type="scientific">Aquamicrobium terrae</name>
    <dbReference type="NCBI Taxonomy" id="1324945"/>
    <lineage>
        <taxon>Bacteria</taxon>
        <taxon>Pseudomonadati</taxon>
        <taxon>Pseudomonadota</taxon>
        <taxon>Alphaproteobacteria</taxon>
        <taxon>Hyphomicrobiales</taxon>
        <taxon>Phyllobacteriaceae</taxon>
        <taxon>Aquamicrobium</taxon>
    </lineage>
</organism>
<evidence type="ECO:0000313" key="1">
    <source>
        <dbReference type="EMBL" id="MET3789868.1"/>
    </source>
</evidence>